<evidence type="ECO:0000259" key="1">
    <source>
        <dbReference type="Pfam" id="PF13621"/>
    </source>
</evidence>
<dbReference type="Gene3D" id="2.60.120.650">
    <property type="entry name" value="Cupin"/>
    <property type="match status" value="1"/>
</dbReference>
<dbReference type="OrthoDB" id="47172at2759"/>
<evidence type="ECO:0000313" key="2">
    <source>
        <dbReference type="EMBL" id="KIM49247.1"/>
    </source>
</evidence>
<dbReference type="PANTHER" id="PTHR12461">
    <property type="entry name" value="HYPOXIA-INDUCIBLE FACTOR 1 ALPHA INHIBITOR-RELATED"/>
    <property type="match status" value="1"/>
</dbReference>
<dbReference type="InterPro" id="IPR041667">
    <property type="entry name" value="Cupin_8"/>
</dbReference>
<dbReference type="SUPFAM" id="SSF51197">
    <property type="entry name" value="Clavaminate synthase-like"/>
    <property type="match status" value="1"/>
</dbReference>
<evidence type="ECO:0000313" key="3">
    <source>
        <dbReference type="Proteomes" id="UP000053424"/>
    </source>
</evidence>
<protein>
    <recommendedName>
        <fullName evidence="1">Cupin-like domain-containing protein</fullName>
    </recommendedName>
</protein>
<dbReference type="Pfam" id="PF13621">
    <property type="entry name" value="Cupin_8"/>
    <property type="match status" value="1"/>
</dbReference>
<reference evidence="2 3" key="1">
    <citation type="submission" date="2014-04" db="EMBL/GenBank/DDBJ databases">
        <authorList>
            <consortium name="DOE Joint Genome Institute"/>
            <person name="Kuo A."/>
            <person name="Gay G."/>
            <person name="Dore J."/>
            <person name="Kohler A."/>
            <person name="Nagy L.G."/>
            <person name="Floudas D."/>
            <person name="Copeland A."/>
            <person name="Barry K.W."/>
            <person name="Cichocki N."/>
            <person name="Veneault-Fourrey C."/>
            <person name="LaButti K."/>
            <person name="Lindquist E.A."/>
            <person name="Lipzen A."/>
            <person name="Lundell T."/>
            <person name="Morin E."/>
            <person name="Murat C."/>
            <person name="Sun H."/>
            <person name="Tunlid A."/>
            <person name="Henrissat B."/>
            <person name="Grigoriev I.V."/>
            <person name="Hibbett D.S."/>
            <person name="Martin F."/>
            <person name="Nordberg H.P."/>
            <person name="Cantor M.N."/>
            <person name="Hua S.X."/>
        </authorList>
    </citation>
    <scope>NUCLEOTIDE SEQUENCE [LARGE SCALE GENOMIC DNA]</scope>
    <source>
        <strain evidence="3">h7</strain>
    </source>
</reference>
<name>A0A0C2Z7Y1_HEBCY</name>
<dbReference type="Proteomes" id="UP000053424">
    <property type="component" value="Unassembled WGS sequence"/>
</dbReference>
<sequence>MRWERTCAAALREELETHVQGTVSARKPEYQLLRDAAVDISGGRNEEEWCAEMSRFMETSHSKMRHAISTDELNELRHFYTDSCILRGLAQSILSLPLQAVATLDLAIIIAGAYGLGRKEFIADAMTRIQSDIRQDKPFKMPLLALPAKPCLQYSSRTTIPCLSPPSFLSFQSTFSSAPFILRKYAQSWPAFTDHPWRSARYLRSVAGPGRVVPVEVGADYRLAEWKQDIISWDVFLSSLDFEDCPRSTTNPNVFYLAQHDLMKQFPSLRDDILVPDYVYASLTAPECPSYRPPLNDEGVIFNTWLGPEGTISPAHTDPFYNLYGRLPLFND</sequence>
<dbReference type="STRING" id="686832.A0A0C2Z7Y1"/>
<dbReference type="HOGENOM" id="CLU_016785_0_1_1"/>
<dbReference type="AlphaFoldDB" id="A0A0C2Z7Y1"/>
<dbReference type="PANTHER" id="PTHR12461:SF94">
    <property type="entry name" value="JMJC DOMAIN-CONTAINING PROTEIN"/>
    <property type="match status" value="1"/>
</dbReference>
<feature type="domain" description="Cupin-like" evidence="1">
    <location>
        <begin position="174"/>
        <end position="324"/>
    </location>
</feature>
<organism evidence="2 3">
    <name type="scientific">Hebeloma cylindrosporum</name>
    <dbReference type="NCBI Taxonomy" id="76867"/>
    <lineage>
        <taxon>Eukaryota</taxon>
        <taxon>Fungi</taxon>
        <taxon>Dikarya</taxon>
        <taxon>Basidiomycota</taxon>
        <taxon>Agaricomycotina</taxon>
        <taxon>Agaricomycetes</taxon>
        <taxon>Agaricomycetidae</taxon>
        <taxon>Agaricales</taxon>
        <taxon>Agaricineae</taxon>
        <taxon>Hymenogastraceae</taxon>
        <taxon>Hebeloma</taxon>
    </lineage>
</organism>
<dbReference type="EMBL" id="KN831768">
    <property type="protein sequence ID" value="KIM49247.1"/>
    <property type="molecule type" value="Genomic_DNA"/>
</dbReference>
<reference evidence="3" key="2">
    <citation type="submission" date="2015-01" db="EMBL/GenBank/DDBJ databases">
        <title>Evolutionary Origins and Diversification of the Mycorrhizal Mutualists.</title>
        <authorList>
            <consortium name="DOE Joint Genome Institute"/>
            <consortium name="Mycorrhizal Genomics Consortium"/>
            <person name="Kohler A."/>
            <person name="Kuo A."/>
            <person name="Nagy L.G."/>
            <person name="Floudas D."/>
            <person name="Copeland A."/>
            <person name="Barry K.W."/>
            <person name="Cichocki N."/>
            <person name="Veneault-Fourrey C."/>
            <person name="LaButti K."/>
            <person name="Lindquist E.A."/>
            <person name="Lipzen A."/>
            <person name="Lundell T."/>
            <person name="Morin E."/>
            <person name="Murat C."/>
            <person name="Riley R."/>
            <person name="Ohm R."/>
            <person name="Sun H."/>
            <person name="Tunlid A."/>
            <person name="Henrissat B."/>
            <person name="Grigoriev I.V."/>
            <person name="Hibbett D.S."/>
            <person name="Martin F."/>
        </authorList>
    </citation>
    <scope>NUCLEOTIDE SEQUENCE [LARGE SCALE GENOMIC DNA]</scope>
    <source>
        <strain evidence="3">h7</strain>
    </source>
</reference>
<accession>A0A0C2Z7Y1</accession>
<proteinExistence type="predicted"/>
<gene>
    <name evidence="2" type="ORF">M413DRAFT_438419</name>
</gene>
<keyword evidence="3" id="KW-1185">Reference proteome</keyword>